<protein>
    <submittedName>
        <fullName evidence="1">Uncharacterized protein</fullName>
    </submittedName>
</protein>
<gene>
    <name evidence="1" type="ORF">ORV05_04855</name>
</gene>
<keyword evidence="2" id="KW-1185">Reference proteome</keyword>
<evidence type="ECO:0000313" key="2">
    <source>
        <dbReference type="Proteomes" id="UP001163203"/>
    </source>
</evidence>
<name>A0ABY7B465_9PSEU</name>
<proteinExistence type="predicted"/>
<sequence length="233" mass="25850">MHYERRGLRARILRDNTTIGRGGYSDGPDIHVVYIVGEGIPPLHPVPEGAPVVVLRETTPGYVVARPEQGGGYAASGAYLRQDSCYEDWEKVFGHHLPIPLHDHSVSMINLQYLGRGELYRGKSKLVYMSQVLRRDLDGETVAKAPGQQARGYVRPATVDEWVERAWGVHRFIVKSPGNPAMAWTAFDTEEELRAFVAAYALTLTGSLDPGGEFVLTLPDTIGQWLPVTARRD</sequence>
<dbReference type="EMBL" id="CP113836">
    <property type="protein sequence ID" value="WAL67121.1"/>
    <property type="molecule type" value="Genomic_DNA"/>
</dbReference>
<accession>A0ABY7B465</accession>
<reference evidence="1" key="1">
    <citation type="submission" date="2022-11" db="EMBL/GenBank/DDBJ databases">
        <authorList>
            <person name="Mo P."/>
        </authorList>
    </citation>
    <scope>NUCLEOTIDE SEQUENCE</scope>
    <source>
        <strain evidence="1">HUAS 11-8</strain>
    </source>
</reference>
<dbReference type="RefSeq" id="WP_268757247.1">
    <property type="nucleotide sequence ID" value="NZ_CP113836.1"/>
</dbReference>
<organism evidence="1 2">
    <name type="scientific">Amycolatopsis cynarae</name>
    <dbReference type="NCBI Taxonomy" id="2995223"/>
    <lineage>
        <taxon>Bacteria</taxon>
        <taxon>Bacillati</taxon>
        <taxon>Actinomycetota</taxon>
        <taxon>Actinomycetes</taxon>
        <taxon>Pseudonocardiales</taxon>
        <taxon>Pseudonocardiaceae</taxon>
        <taxon>Amycolatopsis</taxon>
    </lineage>
</organism>
<evidence type="ECO:0000313" key="1">
    <source>
        <dbReference type="EMBL" id="WAL67121.1"/>
    </source>
</evidence>
<dbReference type="Proteomes" id="UP001163203">
    <property type="component" value="Chromosome"/>
</dbReference>